<organism evidence="1 2">
    <name type="scientific">Natrinema zhouii</name>
    <dbReference type="NCBI Taxonomy" id="1710539"/>
    <lineage>
        <taxon>Archaea</taxon>
        <taxon>Methanobacteriati</taxon>
        <taxon>Methanobacteriota</taxon>
        <taxon>Stenosarchaea group</taxon>
        <taxon>Halobacteria</taxon>
        <taxon>Halobacteriales</taxon>
        <taxon>Natrialbaceae</taxon>
        <taxon>Natrinema</taxon>
    </lineage>
</organism>
<reference evidence="1 2" key="1">
    <citation type="submission" date="2020-07" db="EMBL/GenBank/DDBJ databases">
        <title>Natrinema (YPL30) sp. nov. and Haloterrigena xxxxxx (YPL8) sp. nov., isolated from a salt mine.</title>
        <authorList>
            <person name="Cui H."/>
        </authorList>
    </citation>
    <scope>NUCLEOTIDE SEQUENCE [LARGE SCALE GENOMIC DNA]</scope>
    <source>
        <strain evidence="1 2">YPL13</strain>
    </source>
</reference>
<evidence type="ECO:0000313" key="1">
    <source>
        <dbReference type="EMBL" id="QLK26605.1"/>
    </source>
</evidence>
<dbReference type="AlphaFoldDB" id="A0A7D6H0E3"/>
<dbReference type="InterPro" id="IPR021377">
    <property type="entry name" value="DUF3006"/>
</dbReference>
<protein>
    <submittedName>
        <fullName evidence="1">DUF3006 family protein</fullName>
    </submittedName>
</protein>
<dbReference type="GeneID" id="56142144"/>
<evidence type="ECO:0000313" key="2">
    <source>
        <dbReference type="Proteomes" id="UP000510869"/>
    </source>
</evidence>
<name>A0A7D6H0E3_9EURY</name>
<dbReference type="EMBL" id="CP059154">
    <property type="protein sequence ID" value="QLK26605.1"/>
    <property type="molecule type" value="Genomic_DNA"/>
</dbReference>
<dbReference type="OrthoDB" id="299121at2157"/>
<gene>
    <name evidence="1" type="ORF">HYG81_03025</name>
</gene>
<dbReference type="Proteomes" id="UP000510869">
    <property type="component" value="Chromosome"/>
</dbReference>
<dbReference type="Pfam" id="PF11213">
    <property type="entry name" value="DUF3006"/>
    <property type="match status" value="1"/>
</dbReference>
<accession>A0A7D6H0E3</accession>
<sequence>MPETYTTVLDRIVDGTTAVLLLEADETVVDELTVAVEELPDDGRHEGAVFDATVDRDAGELLEATYREEVERDRRESVRKRFDRLSERLSDEE</sequence>
<dbReference type="KEGG" id="nay:HYG81_03025"/>
<proteinExistence type="predicted"/>
<dbReference type="RefSeq" id="WP_180841778.1">
    <property type="nucleotide sequence ID" value="NZ_CP059154.1"/>
</dbReference>
<keyword evidence="2" id="KW-1185">Reference proteome</keyword>